<dbReference type="AlphaFoldDB" id="A0A5Q0BSV2"/>
<dbReference type="GO" id="GO:0016810">
    <property type="term" value="F:hydrolase activity, acting on carbon-nitrogen (but not peptide) bonds"/>
    <property type="evidence" value="ECO:0007669"/>
    <property type="project" value="InterPro"/>
</dbReference>
<dbReference type="PANTHER" id="PTHR34216">
    <property type="match status" value="1"/>
</dbReference>
<dbReference type="InterPro" id="IPR002509">
    <property type="entry name" value="NODB_dom"/>
</dbReference>
<dbReference type="SUPFAM" id="SSF88713">
    <property type="entry name" value="Glycoside hydrolase/deacetylase"/>
    <property type="match status" value="1"/>
</dbReference>
<protein>
    <submittedName>
        <fullName evidence="3">Poly-beta-1,6-N-acetyl-D-glucosamine N-deacetylase PgaB</fullName>
    </submittedName>
</protein>
<dbReference type="Gene3D" id="3.20.20.80">
    <property type="entry name" value="Glycosidases"/>
    <property type="match status" value="1"/>
</dbReference>
<dbReference type="Proteomes" id="UP000325755">
    <property type="component" value="Chromosome"/>
</dbReference>
<dbReference type="KEGG" id="mmob:F6R98_15670"/>
<evidence type="ECO:0000259" key="2">
    <source>
        <dbReference type="PROSITE" id="PS51677"/>
    </source>
</evidence>
<sequence length="616" mass="70835">MVLSYHDIKDEVARDAKAGQTAVSTAHLLLHFEWLQQNGYHPVSVQNLIDARDKKRHLPHKAVLITFDDGYASFYTKVFPLLQRFHYPAMVAVVGSWMENVAGKARVDGAPSIEELLTWEQLREMQRSGLVEIASHSHDLHRGLLANPQGNPLPAGVNRIYDPADKSYESDEHYLQRVRQDIQRSSNDIFQHIGFRPRVIVWPYGEFNQPLIQAASDAGMGITLGLRDGLNTLADLPGLKRLLVTENPDTADFSRLLGSLRIDDRPLHVVHVDLDYIYDPDPERQEQNLGRLIDRIQGMRVNAVYLQAFADPDGDGNADALYFPNRHLPMRADLFNRAAWQLFTRTRVKVYAWMPTLAFRINAPDDWFVHEWHDGKPVLGRHIYKRLSPFNQNARRVVGEIYEDLAKYAPVNGVLYHDDAILSDFEDVTPEALSVAKNSWKLSGDPARLRANDAVLMKWARHKTEALDEWTDYLTAKVRYYRPGIKTARNYYALPLLSPESEAWYAQSYETAFKHYDYVAIEAMPFMEKAENPEAWLEQVVRKIATYPDGLKKTVFELQTVDWNTQKPIPMSTFLAQIQQVQKLGAVHVGYYPDNYIEDQPRQADMEREFSLPYYP</sequence>
<dbReference type="FunCoup" id="A0A5Q0BSV2">
    <property type="interactions" value="4"/>
</dbReference>
<feature type="domain" description="NodB homology" evidence="2">
    <location>
        <begin position="61"/>
        <end position="302"/>
    </location>
</feature>
<dbReference type="GO" id="GO:0043708">
    <property type="term" value="P:cell adhesion involved in biofilm formation"/>
    <property type="evidence" value="ECO:0007669"/>
    <property type="project" value="InterPro"/>
</dbReference>
<dbReference type="EMBL" id="CP044205">
    <property type="protein sequence ID" value="QFY45147.1"/>
    <property type="molecule type" value="Genomic_DNA"/>
</dbReference>
<organism evidence="3 4">
    <name type="scientific">Candidatus Methylospira mobilis</name>
    <dbReference type="NCBI Taxonomy" id="1808979"/>
    <lineage>
        <taxon>Bacteria</taxon>
        <taxon>Pseudomonadati</taxon>
        <taxon>Pseudomonadota</taxon>
        <taxon>Gammaproteobacteria</taxon>
        <taxon>Methylococcales</taxon>
        <taxon>Methylococcaceae</taxon>
        <taxon>Candidatus Methylospira</taxon>
    </lineage>
</organism>
<dbReference type="InterPro" id="IPR023854">
    <property type="entry name" value="PGA_deacetylase_PgaB"/>
</dbReference>
<gene>
    <name evidence="3" type="primary">pgaB</name>
    <name evidence="3" type="ORF">F6R98_15670</name>
</gene>
<dbReference type="Gene3D" id="3.20.20.370">
    <property type="entry name" value="Glycoside hydrolase/deacetylase"/>
    <property type="match status" value="1"/>
</dbReference>
<dbReference type="Pfam" id="PF14883">
    <property type="entry name" value="GHL13"/>
    <property type="match status" value="1"/>
</dbReference>
<name>A0A5Q0BSV2_9GAMM</name>
<dbReference type="InterPro" id="IPR051398">
    <property type="entry name" value="Polysacch_Deacetylase"/>
</dbReference>
<dbReference type="Pfam" id="PF01522">
    <property type="entry name" value="Polysacc_deac_1"/>
    <property type="match status" value="1"/>
</dbReference>
<proteinExistence type="predicted"/>
<dbReference type="OrthoDB" id="9814639at2"/>
<dbReference type="InterPro" id="IPR032772">
    <property type="entry name" value="PGA_deacetylase_PgaB_C"/>
</dbReference>
<reference evidence="3 4" key="1">
    <citation type="submission" date="2019-09" db="EMBL/GenBank/DDBJ databases">
        <title>Ecophysiology of the spiral-shaped methanotroph Methylospira mobilis as revealed by the complete genome sequence.</title>
        <authorList>
            <person name="Oshkin I.Y."/>
            <person name="Dedysh S.N."/>
            <person name="Miroshnikov K."/>
            <person name="Danilova O.V."/>
            <person name="Hakobyan A."/>
            <person name="Liesack W."/>
        </authorList>
    </citation>
    <scope>NUCLEOTIDE SEQUENCE [LARGE SCALE GENOMIC DNA]</scope>
    <source>
        <strain evidence="3 4">Shm1</strain>
    </source>
</reference>
<keyword evidence="1" id="KW-0732">Signal</keyword>
<dbReference type="InParanoid" id="A0A5Q0BSV2"/>
<dbReference type="PANTHER" id="PTHR34216:SF7">
    <property type="entry name" value="POLY-BETA-1,6-N-ACETYL-D-GLUCOSAMINE N-DEACETYLASE"/>
    <property type="match status" value="1"/>
</dbReference>
<keyword evidence="4" id="KW-1185">Reference proteome</keyword>
<evidence type="ECO:0000256" key="1">
    <source>
        <dbReference type="ARBA" id="ARBA00022729"/>
    </source>
</evidence>
<dbReference type="InterPro" id="IPR011330">
    <property type="entry name" value="Glyco_hydro/deAcase_b/a-brl"/>
</dbReference>
<accession>A0A5Q0BSV2</accession>
<dbReference type="NCBIfam" id="TIGR03938">
    <property type="entry name" value="deacetyl_PgaB"/>
    <property type="match status" value="1"/>
</dbReference>
<dbReference type="GO" id="GO:0005975">
    <property type="term" value="P:carbohydrate metabolic process"/>
    <property type="evidence" value="ECO:0007669"/>
    <property type="project" value="InterPro"/>
</dbReference>
<evidence type="ECO:0000313" key="4">
    <source>
        <dbReference type="Proteomes" id="UP000325755"/>
    </source>
</evidence>
<evidence type="ECO:0000313" key="3">
    <source>
        <dbReference type="EMBL" id="QFY45147.1"/>
    </source>
</evidence>
<dbReference type="PROSITE" id="PS51677">
    <property type="entry name" value="NODB"/>
    <property type="match status" value="1"/>
</dbReference>